<feature type="region of interest" description="Disordered" evidence="1">
    <location>
        <begin position="160"/>
        <end position="186"/>
    </location>
</feature>
<keyword evidence="3" id="KW-0808">Transferase</keyword>
<dbReference type="CDD" id="cd09272">
    <property type="entry name" value="RNase_HI_RT_Ty1"/>
    <property type="match status" value="1"/>
</dbReference>
<dbReference type="Gene3D" id="1.10.510.10">
    <property type="entry name" value="Transferase(Phosphotransferase) domain 1"/>
    <property type="match status" value="1"/>
</dbReference>
<dbReference type="SMART" id="SM00220">
    <property type="entry name" value="S_TKc"/>
    <property type="match status" value="1"/>
</dbReference>
<dbReference type="InterPro" id="IPR051681">
    <property type="entry name" value="Ser/Thr_Kinases-Pseudokinases"/>
</dbReference>
<organism evidence="3 4">
    <name type="scientific">Lithospermum erythrorhizon</name>
    <name type="common">Purple gromwell</name>
    <name type="synonym">Lithospermum officinale var. erythrorhizon</name>
    <dbReference type="NCBI Taxonomy" id="34254"/>
    <lineage>
        <taxon>Eukaryota</taxon>
        <taxon>Viridiplantae</taxon>
        <taxon>Streptophyta</taxon>
        <taxon>Embryophyta</taxon>
        <taxon>Tracheophyta</taxon>
        <taxon>Spermatophyta</taxon>
        <taxon>Magnoliopsida</taxon>
        <taxon>eudicotyledons</taxon>
        <taxon>Gunneridae</taxon>
        <taxon>Pentapetalae</taxon>
        <taxon>asterids</taxon>
        <taxon>lamiids</taxon>
        <taxon>Boraginales</taxon>
        <taxon>Boraginaceae</taxon>
        <taxon>Boraginoideae</taxon>
        <taxon>Lithospermeae</taxon>
        <taxon>Lithospermum</taxon>
    </lineage>
</organism>
<dbReference type="InterPro" id="IPR057670">
    <property type="entry name" value="SH3_retrovirus"/>
</dbReference>
<evidence type="ECO:0000256" key="1">
    <source>
        <dbReference type="SAM" id="MobiDB-lite"/>
    </source>
</evidence>
<keyword evidence="4" id="KW-1185">Reference proteome</keyword>
<dbReference type="InterPro" id="IPR043502">
    <property type="entry name" value="DNA/RNA_pol_sf"/>
</dbReference>
<dbReference type="GO" id="GO:0005524">
    <property type="term" value="F:ATP binding"/>
    <property type="evidence" value="ECO:0007669"/>
    <property type="project" value="InterPro"/>
</dbReference>
<dbReference type="CDD" id="cd13999">
    <property type="entry name" value="STKc_MAP3K-like"/>
    <property type="match status" value="1"/>
</dbReference>
<dbReference type="GO" id="GO:0005886">
    <property type="term" value="C:plasma membrane"/>
    <property type="evidence" value="ECO:0007669"/>
    <property type="project" value="TreeGrafter"/>
</dbReference>
<accession>A0AAV3RZK7</accession>
<dbReference type="PANTHER" id="PTHR44329:SF271">
    <property type="entry name" value="ATMRK1"/>
    <property type="match status" value="1"/>
</dbReference>
<keyword evidence="3" id="KW-0723">Serine/threonine-protein kinase</keyword>
<gene>
    <name evidence="3" type="ORF">LIER_33568</name>
</gene>
<dbReference type="SUPFAM" id="SSF56672">
    <property type="entry name" value="DNA/RNA polymerases"/>
    <property type="match status" value="1"/>
</dbReference>
<dbReference type="PANTHER" id="PTHR44329">
    <property type="entry name" value="SERINE/THREONINE-PROTEIN KINASE TNNI3K-RELATED"/>
    <property type="match status" value="1"/>
</dbReference>
<dbReference type="SUPFAM" id="SSF53098">
    <property type="entry name" value="Ribonuclease H-like"/>
    <property type="match status" value="1"/>
</dbReference>
<dbReference type="Pfam" id="PF07714">
    <property type="entry name" value="PK_Tyr_Ser-Thr"/>
    <property type="match status" value="1"/>
</dbReference>
<dbReference type="Pfam" id="PF25597">
    <property type="entry name" value="SH3_retrovirus"/>
    <property type="match status" value="1"/>
</dbReference>
<proteinExistence type="predicted"/>
<dbReference type="PROSITE" id="PS50011">
    <property type="entry name" value="PROTEIN_KINASE_DOM"/>
    <property type="match status" value="1"/>
</dbReference>
<dbReference type="InterPro" id="IPR012337">
    <property type="entry name" value="RNaseH-like_sf"/>
</dbReference>
<dbReference type="InterPro" id="IPR008271">
    <property type="entry name" value="Ser/Thr_kinase_AS"/>
</dbReference>
<feature type="region of interest" description="Disordered" evidence="1">
    <location>
        <begin position="125"/>
        <end position="148"/>
    </location>
</feature>
<comment type="caution">
    <text evidence="3">The sequence shown here is derived from an EMBL/GenBank/DDBJ whole genome shotgun (WGS) entry which is preliminary data.</text>
</comment>
<dbReference type="AlphaFoldDB" id="A0AAV3RZK7"/>
<dbReference type="InterPro" id="IPR011009">
    <property type="entry name" value="Kinase-like_dom_sf"/>
</dbReference>
<name>A0AAV3RZK7_LITER</name>
<dbReference type="GO" id="GO:0004674">
    <property type="term" value="F:protein serine/threonine kinase activity"/>
    <property type="evidence" value="ECO:0007669"/>
    <property type="project" value="UniProtKB-KW"/>
</dbReference>
<sequence>MNMVRAMLSAKNMPKTLWPEAVNWTFYILNRCPTLAVKDMTPQEAWNGIKPSVIDLKIWGCLVHAHVPSVHRSKLDNRSSMCIFLGVSHETKGYRQELGLGKDYESQVSTTLVWEDVEIGTIVEQQQNNVDQEAAVDQPGEMDQETVDDENAEIEDNDIDAATPEQQPQSSQGRDNTTQRRIQRNPRWMQDYVSGEDISEDETYIVQDTEGEDPIFFDEARIGVKWIYKTKRDEKGDIVKDKARLMAKRYSQKEGIDYTEVYAPVARMDTLRMIISVAAQKGWKIMQLDVKSVFLHGELIEDVYVEQLRGYESKEREHMVYKLHKALYGLKQAPRAWFSRIERHFLDESFEENRNEHTLFTKRSKEGRIVISNYSRVKVDHDRDGKLVDDTLYKQMVGSLMAQVSTQYGIFYTKGKAEGELMVYTDSDYAGDLDDRKSTSGYVVLLNSGAVAWCSKKQPIVTLSTIEVEFVAATVCACQAIWMKRILNELVKQEDGCIVIRCDNSSSIKLSKNPVMHGRCKHIDVRFHFLRNLVKEGRILLTYCSSTNQIADVITKALKMEAFVKLRTELEMVLDWGEDGIATVTEISNLRASFRQEVAVWQKLDHPNVTKFVGASMGTSKLSIPSTSSSNDGRNAMPTRACCVVVEYLAGGTLKKFLIRHYRKKLPFKIVIQLALDLARGLSYLHSEKIVHRDVKSENMLLTVQRNLKIADFGVARVEAQNPRDMTGETGTLGYMAPEVLEGKPYNRKCDVYSFGICLWEIYCCDMPYADLSFAEVSSGVVQQNVRPAIPKCCPSAFANIMRKCWDASPDKRPEMEEVVSLLEAIDTSQGGGMIPDDQASGCFCFGKTRGP</sequence>
<dbReference type="EMBL" id="BAABME010013532">
    <property type="protein sequence ID" value="GAA0186280.1"/>
    <property type="molecule type" value="Genomic_DNA"/>
</dbReference>
<protein>
    <submittedName>
        <fullName evidence="3">Non-receptor serine/threonine protein kinase</fullName>
    </submittedName>
</protein>
<dbReference type="SUPFAM" id="SSF56112">
    <property type="entry name" value="Protein kinase-like (PK-like)"/>
    <property type="match status" value="1"/>
</dbReference>
<evidence type="ECO:0000313" key="4">
    <source>
        <dbReference type="Proteomes" id="UP001454036"/>
    </source>
</evidence>
<dbReference type="Proteomes" id="UP001454036">
    <property type="component" value="Unassembled WGS sequence"/>
</dbReference>
<dbReference type="InterPro" id="IPR001245">
    <property type="entry name" value="Ser-Thr/Tyr_kinase_cat_dom"/>
</dbReference>
<feature type="compositionally biased region" description="Polar residues" evidence="1">
    <location>
        <begin position="164"/>
        <end position="180"/>
    </location>
</feature>
<feature type="domain" description="Protein kinase" evidence="2">
    <location>
        <begin position="528"/>
        <end position="826"/>
    </location>
</feature>
<evidence type="ECO:0000259" key="2">
    <source>
        <dbReference type="PROSITE" id="PS50011"/>
    </source>
</evidence>
<keyword evidence="3" id="KW-0418">Kinase</keyword>
<dbReference type="InterPro" id="IPR013103">
    <property type="entry name" value="RVT_2"/>
</dbReference>
<evidence type="ECO:0000313" key="3">
    <source>
        <dbReference type="EMBL" id="GAA0186280.1"/>
    </source>
</evidence>
<dbReference type="Pfam" id="PF07727">
    <property type="entry name" value="RVT_2"/>
    <property type="match status" value="1"/>
</dbReference>
<dbReference type="PROSITE" id="PS00108">
    <property type="entry name" value="PROTEIN_KINASE_ST"/>
    <property type="match status" value="1"/>
</dbReference>
<dbReference type="PRINTS" id="PR00109">
    <property type="entry name" value="TYRKINASE"/>
</dbReference>
<reference evidence="3 4" key="1">
    <citation type="submission" date="2024-01" db="EMBL/GenBank/DDBJ databases">
        <title>The complete chloroplast genome sequence of Lithospermum erythrorhizon: insights into the phylogenetic relationship among Boraginaceae species and the maternal lineages of purple gromwells.</title>
        <authorList>
            <person name="Okada T."/>
            <person name="Watanabe K."/>
        </authorList>
    </citation>
    <scope>NUCLEOTIDE SEQUENCE [LARGE SCALE GENOMIC DNA]</scope>
</reference>
<dbReference type="InterPro" id="IPR000719">
    <property type="entry name" value="Prot_kinase_dom"/>
</dbReference>